<sequence>MKKTIIFDYDDTLVKTRQSKWDALKETAKRYYNLDVDEEHIRQYWGRPFQEMLTGTFKKVDSYENLQKHYFSVTNEFPMRAHADSVKTVNKLLKNYLVGILTASNRKLVTDDLTMLGFPIKKFFYIQTAEDTNVHKPDPKVFDPILAKLNKYKIRRSNIFYIGDSIKDYLAARGAGLNFIGITHGTTTSKEFENEGIKYVNSLKGLPVAIKNTFTPGV</sequence>
<dbReference type="InterPro" id="IPR023214">
    <property type="entry name" value="HAD_sf"/>
</dbReference>
<name>A0A1F8BXS8_9BACT</name>
<dbReference type="SUPFAM" id="SSF56784">
    <property type="entry name" value="HAD-like"/>
    <property type="match status" value="1"/>
</dbReference>
<dbReference type="Pfam" id="PF13419">
    <property type="entry name" value="HAD_2"/>
    <property type="match status" value="1"/>
</dbReference>
<evidence type="ECO:0000313" key="2">
    <source>
        <dbReference type="Proteomes" id="UP000178429"/>
    </source>
</evidence>
<organism evidence="1 2">
    <name type="scientific">Candidatus Woesebacteria bacterium RIFCSPLOWO2_01_FULL_44_14</name>
    <dbReference type="NCBI Taxonomy" id="1802525"/>
    <lineage>
        <taxon>Bacteria</taxon>
        <taxon>Candidatus Woeseibacteriota</taxon>
    </lineage>
</organism>
<dbReference type="SFLD" id="SFLDG01129">
    <property type="entry name" value="C1.5:_HAD__Beta-PGM__Phosphata"/>
    <property type="match status" value="1"/>
</dbReference>
<dbReference type="AlphaFoldDB" id="A0A1F8BXS8"/>
<dbReference type="InterPro" id="IPR006439">
    <property type="entry name" value="HAD-SF_hydro_IA"/>
</dbReference>
<dbReference type="GO" id="GO:0005829">
    <property type="term" value="C:cytosol"/>
    <property type="evidence" value="ECO:0007669"/>
    <property type="project" value="TreeGrafter"/>
</dbReference>
<dbReference type="PANTHER" id="PTHR43434">
    <property type="entry name" value="PHOSPHOGLYCOLATE PHOSPHATASE"/>
    <property type="match status" value="1"/>
</dbReference>
<dbReference type="EMBL" id="MGHL01000019">
    <property type="protein sequence ID" value="OGM68700.1"/>
    <property type="molecule type" value="Genomic_DNA"/>
</dbReference>
<proteinExistence type="predicted"/>
<comment type="caution">
    <text evidence="1">The sequence shown here is derived from an EMBL/GenBank/DDBJ whole genome shotgun (WGS) entry which is preliminary data.</text>
</comment>
<dbReference type="Gene3D" id="1.10.150.240">
    <property type="entry name" value="Putative phosphatase, domain 2"/>
    <property type="match status" value="1"/>
</dbReference>
<dbReference type="InterPro" id="IPR050155">
    <property type="entry name" value="HAD-like_hydrolase_sf"/>
</dbReference>
<accession>A0A1F8BXS8</accession>
<evidence type="ECO:0008006" key="3">
    <source>
        <dbReference type="Google" id="ProtNLM"/>
    </source>
</evidence>
<dbReference type="GO" id="GO:0006281">
    <property type="term" value="P:DNA repair"/>
    <property type="evidence" value="ECO:0007669"/>
    <property type="project" value="TreeGrafter"/>
</dbReference>
<gene>
    <name evidence="1" type="ORF">A2975_05340</name>
</gene>
<protein>
    <recommendedName>
        <fullName evidence="3">Haloacid dehalogenase</fullName>
    </recommendedName>
</protein>
<dbReference type="PANTHER" id="PTHR43434:SF1">
    <property type="entry name" value="PHOSPHOGLYCOLATE PHOSPHATASE"/>
    <property type="match status" value="1"/>
</dbReference>
<dbReference type="Proteomes" id="UP000178429">
    <property type="component" value="Unassembled WGS sequence"/>
</dbReference>
<dbReference type="InterPro" id="IPR041492">
    <property type="entry name" value="HAD_2"/>
</dbReference>
<dbReference type="STRING" id="1802525.A2975_05340"/>
<dbReference type="GO" id="GO:0008967">
    <property type="term" value="F:phosphoglycolate phosphatase activity"/>
    <property type="evidence" value="ECO:0007669"/>
    <property type="project" value="TreeGrafter"/>
</dbReference>
<reference evidence="1 2" key="1">
    <citation type="journal article" date="2016" name="Nat. Commun.">
        <title>Thousands of microbial genomes shed light on interconnected biogeochemical processes in an aquifer system.</title>
        <authorList>
            <person name="Anantharaman K."/>
            <person name="Brown C.T."/>
            <person name="Hug L.A."/>
            <person name="Sharon I."/>
            <person name="Castelle C.J."/>
            <person name="Probst A.J."/>
            <person name="Thomas B.C."/>
            <person name="Singh A."/>
            <person name="Wilkins M.J."/>
            <person name="Karaoz U."/>
            <person name="Brodie E.L."/>
            <person name="Williams K.H."/>
            <person name="Hubbard S.S."/>
            <person name="Banfield J.F."/>
        </authorList>
    </citation>
    <scope>NUCLEOTIDE SEQUENCE [LARGE SCALE GENOMIC DNA]</scope>
</reference>
<dbReference type="NCBIfam" id="TIGR01549">
    <property type="entry name" value="HAD-SF-IA-v1"/>
    <property type="match status" value="1"/>
</dbReference>
<dbReference type="Gene3D" id="3.40.50.1000">
    <property type="entry name" value="HAD superfamily/HAD-like"/>
    <property type="match status" value="1"/>
</dbReference>
<dbReference type="InterPro" id="IPR023198">
    <property type="entry name" value="PGP-like_dom2"/>
</dbReference>
<dbReference type="InterPro" id="IPR036412">
    <property type="entry name" value="HAD-like_sf"/>
</dbReference>
<evidence type="ECO:0000313" key="1">
    <source>
        <dbReference type="EMBL" id="OGM68700.1"/>
    </source>
</evidence>
<dbReference type="SFLD" id="SFLDS00003">
    <property type="entry name" value="Haloacid_Dehalogenase"/>
    <property type="match status" value="1"/>
</dbReference>